<dbReference type="InterPro" id="IPR050478">
    <property type="entry name" value="Ethylene_sulfur-biosynth"/>
</dbReference>
<dbReference type="PROSITE" id="PS00105">
    <property type="entry name" value="AA_TRANSFER_CLASS_1"/>
    <property type="match status" value="1"/>
</dbReference>
<dbReference type="PRINTS" id="PR00753">
    <property type="entry name" value="ACCSYNTHASE"/>
</dbReference>
<dbReference type="AlphaFoldDB" id="W9JHA4"/>
<dbReference type="GO" id="GO:0008483">
    <property type="term" value="F:transaminase activity"/>
    <property type="evidence" value="ECO:0007669"/>
    <property type="project" value="TreeGrafter"/>
</dbReference>
<dbReference type="InterPro" id="IPR015421">
    <property type="entry name" value="PyrdxlP-dep_Trfase_major"/>
</dbReference>
<evidence type="ECO:0000256" key="1">
    <source>
        <dbReference type="ARBA" id="ARBA00007441"/>
    </source>
</evidence>
<dbReference type="SUPFAM" id="SSF53383">
    <property type="entry name" value="PLP-dependent transferases"/>
    <property type="match status" value="1"/>
</dbReference>
<dbReference type="Pfam" id="PF00155">
    <property type="entry name" value="Aminotran_1_2"/>
    <property type="match status" value="1"/>
</dbReference>
<dbReference type="Proteomes" id="UP000030766">
    <property type="component" value="Unassembled WGS sequence"/>
</dbReference>
<dbReference type="Gene3D" id="3.90.1150.10">
    <property type="entry name" value="Aspartate Aminotransferase, domain 1"/>
    <property type="match status" value="1"/>
</dbReference>
<dbReference type="PANTHER" id="PTHR43795:SF39">
    <property type="entry name" value="AMINOTRANSFERASE CLASS I_CLASSII DOMAIN-CONTAINING PROTEIN"/>
    <property type="match status" value="1"/>
</dbReference>
<protein>
    <recommendedName>
        <fullName evidence="3">Aminotransferase class I/classII large domain-containing protein</fullName>
    </recommendedName>
</protein>
<dbReference type="InterPro" id="IPR015422">
    <property type="entry name" value="PyrdxlP-dep_Trfase_small"/>
</dbReference>
<reference evidence="4" key="1">
    <citation type="submission" date="2011-06" db="EMBL/GenBank/DDBJ databases">
        <title>The Genome Sequence of Fusarium oxysporum Fo47.</title>
        <authorList>
            <consortium name="The Broad Institute Genome Sequencing Platform"/>
            <person name="Ma L.-J."/>
            <person name="Gale L.R."/>
            <person name="Schwartz D.C."/>
            <person name="Zhou S."/>
            <person name="Corby-Kistler H."/>
            <person name="Young S.K."/>
            <person name="Zeng Q."/>
            <person name="Gargeya S."/>
            <person name="Fitzgerald M."/>
            <person name="Haas B."/>
            <person name="Abouelleil A."/>
            <person name="Alvarado L."/>
            <person name="Arachchi H.M."/>
            <person name="Berlin A."/>
            <person name="Brown A."/>
            <person name="Chapman S.B."/>
            <person name="Chen Z."/>
            <person name="Dunbar C."/>
            <person name="Freedman E."/>
            <person name="Gearin G."/>
            <person name="Gellesch M."/>
            <person name="Goldberg J."/>
            <person name="Griggs A."/>
            <person name="Gujja S."/>
            <person name="Heiman D."/>
            <person name="Howarth C."/>
            <person name="Larson L."/>
            <person name="Lui A."/>
            <person name="MacDonald P.J.P."/>
            <person name="Mehta T."/>
            <person name="Montmayeur A."/>
            <person name="Murphy C."/>
            <person name="Neiman D."/>
            <person name="Pearson M."/>
            <person name="Priest M."/>
            <person name="Roberts A."/>
            <person name="Saif S."/>
            <person name="Shea T."/>
            <person name="Shenoy N."/>
            <person name="Sisk P."/>
            <person name="Stolte C."/>
            <person name="Sykes S."/>
            <person name="Wortman J."/>
            <person name="Nusbaum C."/>
            <person name="Birren B."/>
        </authorList>
    </citation>
    <scope>NUCLEOTIDE SEQUENCE [LARGE SCALE GENOMIC DNA]</scope>
    <source>
        <strain evidence="4">Fo47</strain>
    </source>
</reference>
<accession>W9JHA4</accession>
<evidence type="ECO:0000313" key="4">
    <source>
        <dbReference type="EMBL" id="EWZ31427.1"/>
    </source>
</evidence>
<evidence type="ECO:0000259" key="3">
    <source>
        <dbReference type="Pfam" id="PF00155"/>
    </source>
</evidence>
<name>W9JHA4_FUSOX</name>
<dbReference type="VEuPathDB" id="FungiDB:FOZG_14572"/>
<dbReference type="InterPro" id="IPR004838">
    <property type="entry name" value="NHTrfase_class1_PyrdxlP-BS"/>
</dbReference>
<sequence length="452" mass="50330">MTSEALQRASEPSKRALATLKSGLAWDLMQKVKERPRYDLHLRPDGVIDLSGALNTLMDDWMKSYVERFPQTLSPRYGAIHGSQALLNTAAGFFNAFFHPHGSALTGDHLLAANGVTSLIDMMAWTLCDPGDGIVFFTPNFYMLDYDASVRSGVTTVPVSISTISDPFEAECLPELMRLVQSAVDEAKRIRRVNCRVLFLTNPANPQGRCYSLLTLRALAIWCRNNAMHLVADEIYALSTFGTESDKVGSTFSSVLSIPCDEATQQHIHCLYGVSKDFNMGGLRMGFLATKNSAVRTAASRVAWFTWLTSFSDTFITQFLERQHLVKDYISVYQTRLRQAYQIVSGALRKHAVPFAAANAGLFVFIDLGRWIDFFPRPKPESNVGSVSRELQLCEWLLDHGVFLNAGEFAGSDRPGHFRLVFTHNPEAAVIAVERIRSALDKLEEGVEFPKA</sequence>
<dbReference type="InterPro" id="IPR015424">
    <property type="entry name" value="PyrdxlP-dep_Trfase"/>
</dbReference>
<dbReference type="GO" id="GO:0030170">
    <property type="term" value="F:pyridoxal phosphate binding"/>
    <property type="evidence" value="ECO:0007669"/>
    <property type="project" value="InterPro"/>
</dbReference>
<dbReference type="CDD" id="cd00609">
    <property type="entry name" value="AAT_like"/>
    <property type="match status" value="1"/>
</dbReference>
<dbReference type="EMBL" id="JH717907">
    <property type="protein sequence ID" value="EWZ31427.1"/>
    <property type="molecule type" value="Genomic_DNA"/>
</dbReference>
<organism evidence="4">
    <name type="scientific">Fusarium oxysporum Fo47</name>
    <dbReference type="NCBI Taxonomy" id="660027"/>
    <lineage>
        <taxon>Eukaryota</taxon>
        <taxon>Fungi</taxon>
        <taxon>Dikarya</taxon>
        <taxon>Ascomycota</taxon>
        <taxon>Pezizomycotina</taxon>
        <taxon>Sordariomycetes</taxon>
        <taxon>Hypocreomycetidae</taxon>
        <taxon>Hypocreales</taxon>
        <taxon>Nectriaceae</taxon>
        <taxon>Fusarium</taxon>
        <taxon>Fusarium oxysporum species complex</taxon>
    </lineage>
</organism>
<dbReference type="PANTHER" id="PTHR43795">
    <property type="entry name" value="BIFUNCTIONAL ASPARTATE AMINOTRANSFERASE AND GLUTAMATE/ASPARTATE-PREPHENATE AMINOTRANSFERASE-RELATED"/>
    <property type="match status" value="1"/>
</dbReference>
<dbReference type="InterPro" id="IPR004839">
    <property type="entry name" value="Aminotransferase_I/II_large"/>
</dbReference>
<dbReference type="Gene3D" id="3.40.640.10">
    <property type="entry name" value="Type I PLP-dependent aspartate aminotransferase-like (Major domain)"/>
    <property type="match status" value="1"/>
</dbReference>
<reference evidence="4" key="2">
    <citation type="submission" date="2012-06" db="EMBL/GenBank/DDBJ databases">
        <title>Annotation of the Genome Sequence of Fusarium oxysporum Fo47.</title>
        <authorList>
            <consortium name="The Broad Institute Genomics Platform"/>
            <person name="Ma L.-J."/>
            <person name="Corby-Kistler H."/>
            <person name="Broz K."/>
            <person name="Gale L.R."/>
            <person name="Jonkers W."/>
            <person name="O'Donnell K."/>
            <person name="Ploetz R."/>
            <person name="Steinberg C."/>
            <person name="Schwartz D.C."/>
            <person name="VanEtten H."/>
            <person name="Zhou S."/>
            <person name="Young S.K."/>
            <person name="Zeng Q."/>
            <person name="Gargeya S."/>
            <person name="Fitzgerald M."/>
            <person name="Abouelleil A."/>
            <person name="Alvarado L."/>
            <person name="Chapman S.B."/>
            <person name="Gainer-Dewar J."/>
            <person name="Goldberg J."/>
            <person name="Griggs A."/>
            <person name="Gujja S."/>
            <person name="Hansen M."/>
            <person name="Howarth C."/>
            <person name="Imamovic A."/>
            <person name="Ireland A."/>
            <person name="Larimer J."/>
            <person name="McCowan C."/>
            <person name="Murphy C."/>
            <person name="Pearson M."/>
            <person name="Poon T.W."/>
            <person name="Priest M."/>
            <person name="Roberts A."/>
            <person name="Saif S."/>
            <person name="Shea T."/>
            <person name="Sykes S."/>
            <person name="Wortman J."/>
            <person name="Nusbaum C."/>
            <person name="Birren B."/>
        </authorList>
    </citation>
    <scope>NUCLEOTIDE SEQUENCE</scope>
    <source>
        <strain evidence="4">Fo47</strain>
    </source>
</reference>
<dbReference type="HOGENOM" id="CLU_017584_1_2_1"/>
<dbReference type="GO" id="GO:0006520">
    <property type="term" value="P:amino acid metabolic process"/>
    <property type="evidence" value="ECO:0007669"/>
    <property type="project" value="TreeGrafter"/>
</dbReference>
<keyword evidence="2" id="KW-0663">Pyridoxal phosphate</keyword>
<evidence type="ECO:0000256" key="2">
    <source>
        <dbReference type="ARBA" id="ARBA00022898"/>
    </source>
</evidence>
<gene>
    <name evidence="4" type="ORF">FOZG_14572</name>
</gene>
<proteinExistence type="inferred from homology"/>
<feature type="domain" description="Aminotransferase class I/classII large" evidence="3">
    <location>
        <begin position="59"/>
        <end position="436"/>
    </location>
</feature>
<comment type="similarity">
    <text evidence="1">Belongs to the class-I pyridoxal-phosphate-dependent aminotransferase family.</text>
</comment>